<reference evidence="2 3" key="1">
    <citation type="submission" date="2020-01" db="EMBL/GenBank/DDBJ databases">
        <title>Genome sequencing of strain KACC 21507.</title>
        <authorList>
            <person name="Heo J."/>
            <person name="Kim S.-J."/>
            <person name="Kim J.-S."/>
            <person name="Hong S.-B."/>
            <person name="Kwon S.-W."/>
        </authorList>
    </citation>
    <scope>NUCLEOTIDE SEQUENCE [LARGE SCALE GENOMIC DNA]</scope>
    <source>
        <strain evidence="2 3">KACC 21507</strain>
    </source>
</reference>
<organism evidence="2 3">
    <name type="scientific">Aristophania vespae</name>
    <dbReference type="NCBI Taxonomy" id="2697033"/>
    <lineage>
        <taxon>Bacteria</taxon>
        <taxon>Pseudomonadati</taxon>
        <taxon>Pseudomonadota</taxon>
        <taxon>Alphaproteobacteria</taxon>
        <taxon>Acetobacterales</taxon>
        <taxon>Acetobacteraceae</taxon>
        <taxon>Aristophania</taxon>
    </lineage>
</organism>
<dbReference type="GO" id="GO:0003824">
    <property type="term" value="F:catalytic activity"/>
    <property type="evidence" value="ECO:0007669"/>
    <property type="project" value="UniProtKB-ARBA"/>
</dbReference>
<dbReference type="InterPro" id="IPR025157">
    <property type="entry name" value="Hemagglutinin_rpt"/>
</dbReference>
<dbReference type="EMBL" id="CP047652">
    <property type="protein sequence ID" value="QHI96230.1"/>
    <property type="molecule type" value="Genomic_DNA"/>
</dbReference>
<dbReference type="KEGG" id="bomb:GT348_08345"/>
<dbReference type="InterPro" id="IPR010069">
    <property type="entry name" value="CdiA_FHA1_rpt"/>
</dbReference>
<dbReference type="InterPro" id="IPR008619">
    <property type="entry name" value="Filamentous_hemagglutn_rpt"/>
</dbReference>
<keyword evidence="3" id="KW-1185">Reference proteome</keyword>
<dbReference type="Pfam" id="PF05594">
    <property type="entry name" value="Fil_haemagg"/>
    <property type="match status" value="15"/>
</dbReference>
<protein>
    <submittedName>
        <fullName evidence="2">Uncharacterized protein</fullName>
    </submittedName>
</protein>
<evidence type="ECO:0000313" key="3">
    <source>
        <dbReference type="Proteomes" id="UP000463975"/>
    </source>
</evidence>
<feature type="compositionally biased region" description="Polar residues" evidence="1">
    <location>
        <begin position="18"/>
        <end position="36"/>
    </location>
</feature>
<proteinExistence type="predicted"/>
<feature type="compositionally biased region" description="Polar residues" evidence="1">
    <location>
        <begin position="1841"/>
        <end position="1853"/>
    </location>
</feature>
<sequence>MSNSGLISAHSGLTLNSDSTLSNQGEISTSSGNLSVTAKGDLDNNHGKILNADGTLTLNSAALSNKTGTIESAGNLNAIIANYNSNKDSVLTANETLSLKVNKSFNNEGLVGGINGTSLQTSQLINGSEGQFLATSGDVTVKADSLTNAGLINSDKGRIDVDIAQDATNSGSIFASSQDVNFKAGSLNNSGLISAQSGLSLNSDSTLSNQGEISTSSGNLSVTAKEDLDNSQGKILNADGNLTLQSATLSNQAGTIESAGNLNATIANYNSNKESVLTANKTLSLKVNSAFNNEGLVGGIDGTSLQTSQFINSSQGQFLATTGDVTIKADSLTNAGNIRSEKGHVSADITNDATNSGTVVAAERDVNFEAGAVNNSGTIASLNGMHIKSKSTIANHNGQISTNNGTLLITANNDLDNSQGKILDANGDLTLQSASLSNQAGAIESAGNLNADITNYGSDKNSTLSAQKLLNITSSEQIDNEGLIAGGTGAIITGGTLLNGGDATLVTINGDLGLTLSHDVHNNGLIRTQNDQSNLSLSADSLDNKSDILSQGEQHLSLHGEMNNQGRIRSEKSLNMAVEGKGENTGLLFSIKSMILSFKELFSNNSGQIGTKEDFVTIKSGQLDNQNGKIIAQGGALDIQNQNDATNDKGVLQSDGRLSFSTGDLSNNGGLILSTADHVALNARRISNQNGNIRSNGDLTAYLTQYDSDQNSALSAQGNLVVTSSGAIDNEGVMGGILGTEIKASQLNNGLRGQLISTKGGINLDIINDGTLNNDGIIETLVAGHTLRINAGTLHNNNSILSSDIFTGNINTDLYNKGVIYSTNDFSLNLQGTLNNEGQISNDNGTLDLNARAINNQSQIFTSGSDLKVQTSSIANDNGQIQSAGFLTVQSDRLSNQHGTLLADKNITIRTAITDQPLTEFNNNQGIIQAGQELNATASYLDNRNGTLLALGGNLTFNNDVSLTSDAQLHNESGSLKASGDLHLRTSQWQDNAQSVVSAGQTLSFTAAGLMENNGTIIAGHDLTFTAGGLDNKAASGGQGGLIASQNGAMHFSLNGSEGLNNAGHIETQQQNLTRSSAPSLDIQSQGPVHNEGELLSLGSLSLSSDGSIDNSGKIGALGGNLTLKGHSLTNKGNIASSGQANLTASDTLLNNGQIYGVNGLTANSDKITNNQGQMSAQKSVSITGSTLDNSNGTIISGQDALLINIADLTNNQNGIIQGAGPLTIQNTTLDNHDNGRIISTADSLNIRTSKISNQNGILQAQRDIALYIDDLDNSNNGFINAITGSFALTGNTNQATRSVYNNNAIIQAQHDLSLTTDNFEGLGGKLLQQDQTGSLILTAANNSALNLNADDNSLHAKGNLTLKAHSLGNLTQILAGNALDVETEGDITNNILFQSGGDASLHLSGNCIIQPGYGLLAGGNATINAASITNNGALMAQSGLLNIQSNQYITNNALIMGQAISLTLPGQLTNQKGAIEAQSGSIFIGGINGAEAGDVINRGGLISADSNKSDIEIHASSLKNIYDGTITNKKESKELAFTTKGSGGGEYKVPKGLLDKNGNQGTGYITIKAVKRKPKKNRGGSSLSEDSTTYELTGTSSLISAGRDIKVTTSGGIDNDASHIAAGGNILLQGGNLKNIGYVNEKIFYLFCNDHKGCRWDSKNSSIPFTDADGNLINENGFAKKGHRQAKAQWGPTAHSASNATGSIVAGGDIVGKLTGDIDNVTKIEHAKKGSHPSFSGEKPDGLNAVSAGDISATKAGAVNSANALPDFQGGGLPSVTASAATQKASTTLPGFTAETDLSNNSQIDGVKQGQLPANYVPTLPTINNTAPSEGKGPQPPPINNTKPSQGTSLPSAGSGVTAPPGTNIPGLPSAGSGVTAPPGTNIPGLPSAGSGITAPPGTNIPGLPSAGSGITAPPGTNIPGLPSAGSGATIPAGTNISGLPSASGGNNTTSGTAHPIAPPTGSDVTAHPGANNPGLPSANNEHNHSSGGATIASPTIPAPSPGAMTPPAMATPILPTSSISQVVNAIPGGSALFVPNPSPQAHYVIETNPRYSSLQGLYGSSYLLKRLSHNKADYAFLGDNGFDTRYVQQQIVSATGQTFLGANYQTANDQMRNLLDAGTKEAQQQGLEFGVALTAEQQKKLKENIVWYVPVIIDGKTVLAPKVYLSPDQAVITDGGTISGKNVSLTGRSVHNSGTINASDNLALTSTEGDIVNAGGTLSGGTVALNAIKGSIINESQLNTYQIAGGTQQDVSSTGHIISKGSALLTAQKDIHFSGSSLTAGGDTTLLAGNGITLDAAVTSATQAISYHHYRHTADATKNTGSSVITGGDLTMGAIGGDLNLAASGILAGGSASLTAKKNITLGSRTDSSSSYTRTKSTGFLSKKVVTTSTSSSTEIGSLVGAKGNITIAAGHDLSVAGTVSGGNNVSLIAGNKIETSGLQDSFSSYYHKKKSGLGASFKGGMLSVGYGKTKNTQTTDATSWTASQITAGKGDLSVAAGGAIQFKGTDLSAGHDLSVSGSSVGFDTLLNSSKQTQKLSSSFLGLKAGLSSDSAAGQAQQSAQAANNMSGKDSAAGQTLNAMQAGYDIGKSAFDYLNGNHTTLAGISASLGFNKSKSYAEQKESHILGSSAIAQNKLSVVARGDNKDDANNGTLKAVAAQIAGKDVSLSGQNIILQSGWNTSDQHSTSKQSGISAGAELNFGTSGFELSAVGNTQQAKQKANGHSATSVDTTISATHNVTINAPGHTVLHGAEVNGDQVSINTGHLDITSPQNSSRYKSSTKQGGLNASIPASGFDMASGGASFANQTIKDNYLSTGKKLSGIYAGKGGVDIHVAHETHLKAGLLRARLIAPKIISIPKSS</sequence>
<feature type="region of interest" description="Disordered" evidence="1">
    <location>
        <begin position="1813"/>
        <end position="2007"/>
    </location>
</feature>
<evidence type="ECO:0000256" key="1">
    <source>
        <dbReference type="SAM" id="MobiDB-lite"/>
    </source>
</evidence>
<dbReference type="NCBIfam" id="TIGR01731">
    <property type="entry name" value="fil_hemag_20aa"/>
    <property type="match status" value="28"/>
</dbReference>
<gene>
    <name evidence="2" type="ORF">GT348_08345</name>
</gene>
<dbReference type="Pfam" id="PF13332">
    <property type="entry name" value="Fil_haemagg_2"/>
    <property type="match status" value="4"/>
</dbReference>
<feature type="compositionally biased region" description="Polar residues" evidence="1">
    <location>
        <begin position="1979"/>
        <end position="1990"/>
    </location>
</feature>
<dbReference type="Proteomes" id="UP000463975">
    <property type="component" value="Chromosome"/>
</dbReference>
<evidence type="ECO:0000313" key="2">
    <source>
        <dbReference type="EMBL" id="QHI96230.1"/>
    </source>
</evidence>
<feature type="region of interest" description="Disordered" evidence="1">
    <location>
        <begin position="18"/>
        <end position="38"/>
    </location>
</feature>
<name>A0A6P1NI68_9PROT</name>
<feature type="compositionally biased region" description="Polar residues" evidence="1">
    <location>
        <begin position="1934"/>
        <end position="1954"/>
    </location>
</feature>
<accession>A0A6P1NI68</accession>